<evidence type="ECO:0008006" key="3">
    <source>
        <dbReference type="Google" id="ProtNLM"/>
    </source>
</evidence>
<gene>
    <name evidence="1" type="ORF">PR048_005048</name>
</gene>
<name>A0ABQ9I744_9NEOP</name>
<protein>
    <recommendedName>
        <fullName evidence="3">PiggyBac transposable element-derived protein domain-containing protein</fullName>
    </recommendedName>
</protein>
<comment type="caution">
    <text evidence="1">The sequence shown here is derived from an EMBL/GenBank/DDBJ whole genome shotgun (WGS) entry which is preliminary data.</text>
</comment>
<evidence type="ECO:0000313" key="2">
    <source>
        <dbReference type="Proteomes" id="UP001159363"/>
    </source>
</evidence>
<reference evidence="1 2" key="1">
    <citation type="submission" date="2023-02" db="EMBL/GenBank/DDBJ databases">
        <title>LHISI_Scaffold_Assembly.</title>
        <authorList>
            <person name="Stuart O.P."/>
            <person name="Cleave R."/>
            <person name="Magrath M.J.L."/>
            <person name="Mikheyev A.S."/>
        </authorList>
    </citation>
    <scope>NUCLEOTIDE SEQUENCE [LARGE SCALE GENOMIC DNA]</scope>
    <source>
        <strain evidence="1">Daus_M_001</strain>
        <tissue evidence="1">Leg muscle</tissue>
    </source>
</reference>
<dbReference type="PANTHER" id="PTHR46599">
    <property type="entry name" value="PIGGYBAC TRANSPOSABLE ELEMENT-DERIVED PROTEIN 4"/>
    <property type="match status" value="1"/>
</dbReference>
<organism evidence="1 2">
    <name type="scientific">Dryococelus australis</name>
    <dbReference type="NCBI Taxonomy" id="614101"/>
    <lineage>
        <taxon>Eukaryota</taxon>
        <taxon>Metazoa</taxon>
        <taxon>Ecdysozoa</taxon>
        <taxon>Arthropoda</taxon>
        <taxon>Hexapoda</taxon>
        <taxon>Insecta</taxon>
        <taxon>Pterygota</taxon>
        <taxon>Neoptera</taxon>
        <taxon>Polyneoptera</taxon>
        <taxon>Phasmatodea</taxon>
        <taxon>Verophasmatodea</taxon>
        <taxon>Anareolatae</taxon>
        <taxon>Phasmatidae</taxon>
        <taxon>Eurycanthinae</taxon>
        <taxon>Dryococelus</taxon>
    </lineage>
</organism>
<sequence length="111" mass="12502">MGGVDRFDQLIQIFYYILDASIVNSYVLYKETVNISSTKEKPMSQLSFLSAFADELIGVHLTNVGVHVPVKVAMRRCAHCSIKNKPKRSSLICKSCQIALSRDCFATFHEQ</sequence>
<dbReference type="PANTHER" id="PTHR46599:SF3">
    <property type="entry name" value="PIGGYBAC TRANSPOSABLE ELEMENT-DERIVED PROTEIN 4"/>
    <property type="match status" value="1"/>
</dbReference>
<proteinExistence type="predicted"/>
<evidence type="ECO:0000313" key="1">
    <source>
        <dbReference type="EMBL" id="KAJ8892468.1"/>
    </source>
</evidence>
<dbReference type="EMBL" id="JARBHB010000002">
    <property type="protein sequence ID" value="KAJ8892468.1"/>
    <property type="molecule type" value="Genomic_DNA"/>
</dbReference>
<keyword evidence="2" id="KW-1185">Reference proteome</keyword>
<accession>A0ABQ9I744</accession>
<dbReference type="Proteomes" id="UP001159363">
    <property type="component" value="Chromosome 2"/>
</dbReference>